<dbReference type="NCBIfam" id="TIGR01216">
    <property type="entry name" value="ATP_synt_epsi"/>
    <property type="match status" value="1"/>
</dbReference>
<dbReference type="InterPro" id="IPR001469">
    <property type="entry name" value="ATP_synth_F1_dsu/esu"/>
</dbReference>
<dbReference type="GO" id="GO:0045259">
    <property type="term" value="C:proton-transporting ATP synthase complex"/>
    <property type="evidence" value="ECO:0007669"/>
    <property type="project" value="UniProtKB-KW"/>
</dbReference>
<dbReference type="Proteomes" id="UP000676194">
    <property type="component" value="Chromosome"/>
</dbReference>
<evidence type="ECO:0000256" key="3">
    <source>
        <dbReference type="ARBA" id="ARBA00005712"/>
    </source>
</evidence>
<comment type="similarity">
    <text evidence="3 9">Belongs to the ATPase epsilon chain family.</text>
</comment>
<evidence type="ECO:0000256" key="1">
    <source>
        <dbReference type="ARBA" id="ARBA00003543"/>
    </source>
</evidence>
<proteinExistence type="inferred from homology"/>
<dbReference type="InterPro" id="IPR036771">
    <property type="entry name" value="ATPsynth_dsu/esu_N"/>
</dbReference>
<gene>
    <name evidence="11" type="primary">atpC</name>
    <name evidence="11" type="ORF">KIH39_26260</name>
</gene>
<dbReference type="CDD" id="cd12152">
    <property type="entry name" value="F1-ATPase_delta"/>
    <property type="match status" value="1"/>
</dbReference>
<evidence type="ECO:0000256" key="7">
    <source>
        <dbReference type="ARBA" id="ARBA00023196"/>
    </source>
</evidence>
<dbReference type="GO" id="GO:0046933">
    <property type="term" value="F:proton-transporting ATP synthase activity, rotational mechanism"/>
    <property type="evidence" value="ECO:0007669"/>
    <property type="project" value="InterPro"/>
</dbReference>
<evidence type="ECO:0000256" key="8">
    <source>
        <dbReference type="ARBA" id="ARBA00023310"/>
    </source>
</evidence>
<evidence type="ECO:0000313" key="11">
    <source>
        <dbReference type="EMBL" id="QVL32293.1"/>
    </source>
</evidence>
<dbReference type="PANTHER" id="PTHR13822">
    <property type="entry name" value="ATP SYNTHASE DELTA/EPSILON CHAIN"/>
    <property type="match status" value="1"/>
</dbReference>
<dbReference type="EMBL" id="CP074694">
    <property type="protein sequence ID" value="QVL32293.1"/>
    <property type="molecule type" value="Genomic_DNA"/>
</dbReference>
<name>A0A8E6B5G8_9BACT</name>
<dbReference type="Pfam" id="PF02823">
    <property type="entry name" value="ATP-synt_DE_N"/>
    <property type="match status" value="1"/>
</dbReference>
<protein>
    <submittedName>
        <fullName evidence="11">ATP synthase F1 subunit epsilon</fullName>
    </submittedName>
</protein>
<dbReference type="RefSeq" id="WP_213497111.1">
    <property type="nucleotide sequence ID" value="NZ_CP074694.1"/>
</dbReference>
<keyword evidence="12" id="KW-1185">Reference proteome</keyword>
<keyword evidence="7 9" id="KW-0139">CF(1)</keyword>
<dbReference type="SUPFAM" id="SSF51344">
    <property type="entry name" value="Epsilon subunit of F1F0-ATP synthase N-terminal domain"/>
    <property type="match status" value="1"/>
</dbReference>
<keyword evidence="5 9" id="KW-0406">Ion transport</keyword>
<dbReference type="AlphaFoldDB" id="A0A8E6B5G8"/>
<dbReference type="GO" id="GO:0012505">
    <property type="term" value="C:endomembrane system"/>
    <property type="evidence" value="ECO:0007669"/>
    <property type="project" value="UniProtKB-SubCell"/>
</dbReference>
<sequence length="85" mass="9350">MKELHCEIVTPEKKVLEATAEFIVLPMENGELGVLFDHAPMIGKLGKGEVRLTHNGVVKKLIVDGGFAQIRSNVVNVLTPRVKMD</sequence>
<evidence type="ECO:0000259" key="10">
    <source>
        <dbReference type="Pfam" id="PF02823"/>
    </source>
</evidence>
<organism evidence="11 12">
    <name type="scientific">Telmatocola sphagniphila</name>
    <dbReference type="NCBI Taxonomy" id="1123043"/>
    <lineage>
        <taxon>Bacteria</taxon>
        <taxon>Pseudomonadati</taxon>
        <taxon>Planctomycetota</taxon>
        <taxon>Planctomycetia</taxon>
        <taxon>Gemmatales</taxon>
        <taxon>Gemmataceae</taxon>
    </lineage>
</organism>
<evidence type="ECO:0000256" key="4">
    <source>
        <dbReference type="ARBA" id="ARBA00022448"/>
    </source>
</evidence>
<accession>A0A8E6B5G8</accession>
<reference evidence="11" key="1">
    <citation type="submission" date="2021-05" db="EMBL/GenBank/DDBJ databases">
        <title>Complete genome sequence of the cellulolytic planctomycete Telmatocola sphagniphila SP2T and characterization of the first cellulase from planctomycetes.</title>
        <authorList>
            <person name="Rakitin A.L."/>
            <person name="Beletsky A.V."/>
            <person name="Naumoff D.G."/>
            <person name="Kulichevskaya I.S."/>
            <person name="Mardanov A.V."/>
            <person name="Ravin N.V."/>
            <person name="Dedysh S.N."/>
        </authorList>
    </citation>
    <scope>NUCLEOTIDE SEQUENCE</scope>
    <source>
        <strain evidence="11">SP2T</strain>
    </source>
</reference>
<keyword evidence="8 9" id="KW-0066">ATP synthesis</keyword>
<evidence type="ECO:0000256" key="5">
    <source>
        <dbReference type="ARBA" id="ARBA00023065"/>
    </source>
</evidence>
<evidence type="ECO:0000313" key="12">
    <source>
        <dbReference type="Proteomes" id="UP000676194"/>
    </source>
</evidence>
<evidence type="ECO:0000256" key="2">
    <source>
        <dbReference type="ARBA" id="ARBA00004184"/>
    </source>
</evidence>
<dbReference type="PANTHER" id="PTHR13822:SF10">
    <property type="entry name" value="ATP SYNTHASE EPSILON CHAIN, CHLOROPLASTIC"/>
    <property type="match status" value="1"/>
</dbReference>
<comment type="subcellular location">
    <subcellularLocation>
        <location evidence="2">Endomembrane system</location>
        <topology evidence="2">Peripheral membrane protein</topology>
    </subcellularLocation>
</comment>
<keyword evidence="6" id="KW-0472">Membrane</keyword>
<feature type="domain" description="ATP synthase F1 complex delta/epsilon subunit N-terminal" evidence="10">
    <location>
        <begin position="4"/>
        <end position="80"/>
    </location>
</feature>
<comment type="subunit">
    <text evidence="9">F-type ATPases have 2 components, CF(1) - the catalytic core - and CF(0) - the membrane proton channel. CF(1) has five subunits: alpha(3), beta(3), gamma(1), delta(1), epsilon(1). CF(0) has three main subunits: a, b and c.</text>
</comment>
<dbReference type="Gene3D" id="2.60.15.10">
    <property type="entry name" value="F0F1 ATP synthase delta/epsilon subunit, N-terminal"/>
    <property type="match status" value="1"/>
</dbReference>
<dbReference type="KEGG" id="tsph:KIH39_26260"/>
<evidence type="ECO:0000256" key="6">
    <source>
        <dbReference type="ARBA" id="ARBA00023136"/>
    </source>
</evidence>
<dbReference type="InterPro" id="IPR020546">
    <property type="entry name" value="ATP_synth_F1_dsu/esu_N"/>
</dbReference>
<evidence type="ECO:0000256" key="9">
    <source>
        <dbReference type="RuleBase" id="RU003656"/>
    </source>
</evidence>
<keyword evidence="4 9" id="KW-0813">Transport</keyword>
<comment type="function">
    <text evidence="1">Produces ATP from ADP in the presence of a proton gradient across the membrane.</text>
</comment>